<gene>
    <name evidence="1" type="ORF">EVOR1521_LOCUS20241</name>
</gene>
<proteinExistence type="predicted"/>
<accession>A0AA36IYN9</accession>
<comment type="caution">
    <text evidence="1">The sequence shown here is derived from an EMBL/GenBank/DDBJ whole genome shotgun (WGS) entry which is preliminary data.</text>
</comment>
<name>A0AA36IYN9_9DINO</name>
<dbReference type="EMBL" id="CAUJNA010003215">
    <property type="protein sequence ID" value="CAJ1395924.1"/>
    <property type="molecule type" value="Genomic_DNA"/>
</dbReference>
<protein>
    <submittedName>
        <fullName evidence="1">Uncharacterized protein</fullName>
    </submittedName>
</protein>
<dbReference type="AlphaFoldDB" id="A0AA36IYN9"/>
<evidence type="ECO:0000313" key="2">
    <source>
        <dbReference type="Proteomes" id="UP001178507"/>
    </source>
</evidence>
<feature type="non-terminal residue" evidence="1">
    <location>
        <position position="165"/>
    </location>
</feature>
<organism evidence="1 2">
    <name type="scientific">Effrenium voratum</name>
    <dbReference type="NCBI Taxonomy" id="2562239"/>
    <lineage>
        <taxon>Eukaryota</taxon>
        <taxon>Sar</taxon>
        <taxon>Alveolata</taxon>
        <taxon>Dinophyceae</taxon>
        <taxon>Suessiales</taxon>
        <taxon>Symbiodiniaceae</taxon>
        <taxon>Effrenium</taxon>
    </lineage>
</organism>
<evidence type="ECO:0000313" key="1">
    <source>
        <dbReference type="EMBL" id="CAJ1395924.1"/>
    </source>
</evidence>
<keyword evidence="2" id="KW-1185">Reference proteome</keyword>
<sequence>NALVSKALSLSYFRVLLPLMAPKQSGYAGQPSEEELNDRALAEAVMDEEEQNNLAISETIAKDVEDEESESESECDEDVMVDPALLSNEVDVVTLTQAMEGMSLNELNNLMKQWEAKTIPLKNALDEVQKRMLAIKEKKGPLESKARAIARNAANKAKKAAKSKA</sequence>
<feature type="non-terminal residue" evidence="1">
    <location>
        <position position="1"/>
    </location>
</feature>
<reference evidence="1" key="1">
    <citation type="submission" date="2023-08" db="EMBL/GenBank/DDBJ databases">
        <authorList>
            <person name="Chen Y."/>
            <person name="Shah S."/>
            <person name="Dougan E. K."/>
            <person name="Thang M."/>
            <person name="Chan C."/>
        </authorList>
    </citation>
    <scope>NUCLEOTIDE SEQUENCE</scope>
</reference>
<dbReference type="Proteomes" id="UP001178507">
    <property type="component" value="Unassembled WGS sequence"/>
</dbReference>